<evidence type="ECO:0000256" key="1">
    <source>
        <dbReference type="ARBA" id="ARBA00023015"/>
    </source>
</evidence>
<proteinExistence type="predicted"/>
<dbReference type="AlphaFoldDB" id="A0A1W6YJJ9"/>
<dbReference type="SMART" id="SM00895">
    <property type="entry name" value="FCD"/>
    <property type="match status" value="1"/>
</dbReference>
<dbReference type="SUPFAM" id="SSF48008">
    <property type="entry name" value="GntR ligand-binding domain-like"/>
    <property type="match status" value="1"/>
</dbReference>
<dbReference type="PROSITE" id="PS50949">
    <property type="entry name" value="HTH_GNTR"/>
    <property type="match status" value="1"/>
</dbReference>
<reference evidence="5 6" key="1">
    <citation type="submission" date="2017-05" db="EMBL/GenBank/DDBJ databases">
        <title>Complete and WGS of Bordetella genogroups.</title>
        <authorList>
            <person name="Spilker T."/>
            <person name="LiPuma J."/>
        </authorList>
    </citation>
    <scope>NUCLEOTIDE SEQUENCE [LARGE SCALE GENOMIC DNA]</scope>
    <source>
        <strain evidence="5 6">AU19157</strain>
    </source>
</reference>
<feature type="domain" description="HTH gntR-type" evidence="4">
    <location>
        <begin position="2"/>
        <end position="69"/>
    </location>
</feature>
<evidence type="ECO:0000256" key="2">
    <source>
        <dbReference type="ARBA" id="ARBA00023125"/>
    </source>
</evidence>
<dbReference type="RefSeq" id="WP_086064407.1">
    <property type="nucleotide sequence ID" value="NZ_CP021108.1"/>
</dbReference>
<keyword evidence="6" id="KW-1185">Reference proteome</keyword>
<dbReference type="InterPro" id="IPR036390">
    <property type="entry name" value="WH_DNA-bd_sf"/>
</dbReference>
<dbReference type="InterPro" id="IPR008920">
    <property type="entry name" value="TF_FadR/GntR_C"/>
</dbReference>
<protein>
    <recommendedName>
        <fullName evidence="4">HTH gntR-type domain-containing protein</fullName>
    </recommendedName>
</protein>
<organism evidence="5 6">
    <name type="scientific">Bordetella genomosp. 8</name>
    <dbReference type="NCBI Taxonomy" id="1416806"/>
    <lineage>
        <taxon>Bacteria</taxon>
        <taxon>Pseudomonadati</taxon>
        <taxon>Pseudomonadota</taxon>
        <taxon>Betaproteobacteria</taxon>
        <taxon>Burkholderiales</taxon>
        <taxon>Alcaligenaceae</taxon>
        <taxon>Bordetella</taxon>
    </lineage>
</organism>
<evidence type="ECO:0000313" key="5">
    <source>
        <dbReference type="EMBL" id="ARP81211.1"/>
    </source>
</evidence>
<sequence length="241" mass="25832">MKDQEEAIYATISRALLAGELAPGSPLRETALAEVFGVSRERMRRILLRLGSNQLIELIRNRGAFVAAPSLAQAREIYEARRILEGGIASHLASSLSAQDIERLQAHLASEDAAQEGGDRAESVRLSAEFHVLLAEATRSTFVLQQVQELVSRTSMLVAVFEPARASQCACDEHRDIFTAMLSGDGAAAARSMRTHLSLIETRLRPGVAAPPKDPVATLSAMWAARQAAESGGAPADPTPP</sequence>
<dbReference type="Pfam" id="PF00392">
    <property type="entry name" value="GntR"/>
    <property type="match status" value="1"/>
</dbReference>
<keyword evidence="3" id="KW-0804">Transcription</keyword>
<dbReference type="KEGG" id="bgv:CAL12_10415"/>
<accession>A0A1W6YJJ9</accession>
<evidence type="ECO:0000259" key="4">
    <source>
        <dbReference type="PROSITE" id="PS50949"/>
    </source>
</evidence>
<dbReference type="Pfam" id="PF07729">
    <property type="entry name" value="FCD"/>
    <property type="match status" value="1"/>
</dbReference>
<evidence type="ECO:0000313" key="6">
    <source>
        <dbReference type="Proteomes" id="UP000194151"/>
    </source>
</evidence>
<dbReference type="InterPro" id="IPR011711">
    <property type="entry name" value="GntR_C"/>
</dbReference>
<evidence type="ECO:0000256" key="3">
    <source>
        <dbReference type="ARBA" id="ARBA00023163"/>
    </source>
</evidence>
<gene>
    <name evidence="5" type="ORF">CAL12_10415</name>
</gene>
<name>A0A1W6YJJ9_9BORD</name>
<dbReference type="Proteomes" id="UP000194151">
    <property type="component" value="Chromosome"/>
</dbReference>
<dbReference type="SUPFAM" id="SSF46785">
    <property type="entry name" value="Winged helix' DNA-binding domain"/>
    <property type="match status" value="1"/>
</dbReference>
<dbReference type="GO" id="GO:0003677">
    <property type="term" value="F:DNA binding"/>
    <property type="evidence" value="ECO:0007669"/>
    <property type="project" value="UniProtKB-KW"/>
</dbReference>
<dbReference type="GO" id="GO:0003700">
    <property type="term" value="F:DNA-binding transcription factor activity"/>
    <property type="evidence" value="ECO:0007669"/>
    <property type="project" value="InterPro"/>
</dbReference>
<dbReference type="InterPro" id="IPR000524">
    <property type="entry name" value="Tscrpt_reg_HTH_GntR"/>
</dbReference>
<dbReference type="Gene3D" id="1.20.120.530">
    <property type="entry name" value="GntR ligand-binding domain-like"/>
    <property type="match status" value="1"/>
</dbReference>
<dbReference type="OrthoDB" id="8638122at2"/>
<dbReference type="SMART" id="SM00345">
    <property type="entry name" value="HTH_GNTR"/>
    <property type="match status" value="1"/>
</dbReference>
<dbReference type="EMBL" id="CP021108">
    <property type="protein sequence ID" value="ARP81211.1"/>
    <property type="molecule type" value="Genomic_DNA"/>
</dbReference>
<dbReference type="Gene3D" id="1.10.10.10">
    <property type="entry name" value="Winged helix-like DNA-binding domain superfamily/Winged helix DNA-binding domain"/>
    <property type="match status" value="1"/>
</dbReference>
<dbReference type="PANTHER" id="PTHR43537:SF53">
    <property type="entry name" value="HTH-TYPE TRANSCRIPTIONAL REPRESSOR NANR"/>
    <property type="match status" value="1"/>
</dbReference>
<dbReference type="InterPro" id="IPR036388">
    <property type="entry name" value="WH-like_DNA-bd_sf"/>
</dbReference>
<keyword evidence="1" id="KW-0805">Transcription regulation</keyword>
<dbReference type="STRING" id="1416806.CAL12_10415"/>
<dbReference type="PANTHER" id="PTHR43537">
    <property type="entry name" value="TRANSCRIPTIONAL REGULATOR, GNTR FAMILY"/>
    <property type="match status" value="1"/>
</dbReference>
<keyword evidence="2" id="KW-0238">DNA-binding</keyword>